<name>A0ACD5W6M8_AVESA</name>
<proteinExistence type="predicted"/>
<evidence type="ECO:0000313" key="1">
    <source>
        <dbReference type="EnsemblPlants" id="AVESA.00010b.r2.4AG0591260.1.CDS"/>
    </source>
</evidence>
<dbReference type="EnsemblPlants" id="AVESA.00010b.r2.4AG0591260.1">
    <property type="protein sequence ID" value="AVESA.00010b.r2.4AG0591260.1.CDS"/>
    <property type="gene ID" value="AVESA.00010b.r2.4AG0591260"/>
</dbReference>
<organism evidence="1 2">
    <name type="scientific">Avena sativa</name>
    <name type="common">Oat</name>
    <dbReference type="NCBI Taxonomy" id="4498"/>
    <lineage>
        <taxon>Eukaryota</taxon>
        <taxon>Viridiplantae</taxon>
        <taxon>Streptophyta</taxon>
        <taxon>Embryophyta</taxon>
        <taxon>Tracheophyta</taxon>
        <taxon>Spermatophyta</taxon>
        <taxon>Magnoliopsida</taxon>
        <taxon>Liliopsida</taxon>
        <taxon>Poales</taxon>
        <taxon>Poaceae</taxon>
        <taxon>BOP clade</taxon>
        <taxon>Pooideae</taxon>
        <taxon>Poodae</taxon>
        <taxon>Poeae</taxon>
        <taxon>Poeae Chloroplast Group 1 (Aveneae type)</taxon>
        <taxon>Aveninae</taxon>
        <taxon>Avena</taxon>
    </lineage>
</organism>
<dbReference type="Proteomes" id="UP001732700">
    <property type="component" value="Chromosome 4A"/>
</dbReference>
<accession>A0ACD5W6M8</accession>
<reference evidence="1" key="1">
    <citation type="submission" date="2021-05" db="EMBL/GenBank/DDBJ databases">
        <authorList>
            <person name="Scholz U."/>
            <person name="Mascher M."/>
            <person name="Fiebig A."/>
        </authorList>
    </citation>
    <scope>NUCLEOTIDE SEQUENCE [LARGE SCALE GENOMIC DNA]</scope>
</reference>
<keyword evidence="2" id="KW-1185">Reference proteome</keyword>
<evidence type="ECO:0000313" key="2">
    <source>
        <dbReference type="Proteomes" id="UP001732700"/>
    </source>
</evidence>
<sequence>MAAATEPSDDGMMSSKLYLAVCAGRNEEALELLASDQAGGIYHVSAERNNVLHLAAEQGRCELILEVYNRFADRRLLSSPNSALDTPLHCAARAGRAWAVSLLIQLAQGYGEQTILWCKNKAGDTALHLAARFGHAAAVEALVRAAPELASEVNDDGVSPLYLAVMSRSVDTVKGLTTICTHASATGLRSQNALHAAVFQGSEMVSILLKWKPSLASEPDDTGSTPLHFASSDGDPSIISAILGANPSAVRVQDSGGLSALHVAAAMGHARVVKELMEVEKCPDAAEFRDSNGRNFLHAAARGGHRKVVELAIIKPTLYHLRNAQDVDGNTPLHLAVTAGASDVVEYLMCEGELRAHVLNKEGHTPFDLAAKSTSFFSMLRLVATLAAFGAQSRPQRRDQVEKWNGHAIAKGVEKTSDSLAVVAVLIATVAFTAGNSVPGSHPYILAAWATVASGHYRVESTDQDDVKTPQSTCLTLGHVF</sequence>
<protein>
    <submittedName>
        <fullName evidence="1">Uncharacterized protein</fullName>
    </submittedName>
</protein>
<reference evidence="1" key="2">
    <citation type="submission" date="2025-09" db="UniProtKB">
        <authorList>
            <consortium name="EnsemblPlants"/>
        </authorList>
    </citation>
    <scope>IDENTIFICATION</scope>
</reference>